<organism evidence="10 11">
    <name type="scientific">Pedobacter alpinus</name>
    <dbReference type="NCBI Taxonomy" id="1590643"/>
    <lineage>
        <taxon>Bacteria</taxon>
        <taxon>Pseudomonadati</taxon>
        <taxon>Bacteroidota</taxon>
        <taxon>Sphingobacteriia</taxon>
        <taxon>Sphingobacteriales</taxon>
        <taxon>Sphingobacteriaceae</taxon>
        <taxon>Pedobacter</taxon>
    </lineage>
</organism>
<dbReference type="PANTHER" id="PTHR48111:SF22">
    <property type="entry name" value="REGULATOR OF RPOS"/>
    <property type="match status" value="1"/>
</dbReference>
<evidence type="ECO:0000256" key="4">
    <source>
        <dbReference type="ARBA" id="ARBA00023125"/>
    </source>
</evidence>
<keyword evidence="1 6" id="KW-0597">Phosphoprotein</keyword>
<evidence type="ECO:0000313" key="10">
    <source>
        <dbReference type="EMBL" id="MFD2732413.1"/>
    </source>
</evidence>
<keyword evidence="5" id="KW-0804">Transcription</keyword>
<protein>
    <submittedName>
        <fullName evidence="10">Response regulator transcription factor</fullName>
    </submittedName>
</protein>
<name>A0ABW5TUD8_9SPHI</name>
<feature type="DNA-binding region" description="OmpR/PhoB-type" evidence="7">
    <location>
        <begin position="124"/>
        <end position="221"/>
    </location>
</feature>
<dbReference type="CDD" id="cd00383">
    <property type="entry name" value="trans_reg_C"/>
    <property type="match status" value="1"/>
</dbReference>
<dbReference type="Gene3D" id="3.40.50.2300">
    <property type="match status" value="1"/>
</dbReference>
<dbReference type="InterPro" id="IPR001789">
    <property type="entry name" value="Sig_transdc_resp-reg_receiver"/>
</dbReference>
<keyword evidence="3" id="KW-0805">Transcription regulation</keyword>
<evidence type="ECO:0000259" key="9">
    <source>
        <dbReference type="PROSITE" id="PS51755"/>
    </source>
</evidence>
<evidence type="ECO:0000259" key="8">
    <source>
        <dbReference type="PROSITE" id="PS50110"/>
    </source>
</evidence>
<dbReference type="Pfam" id="PF00072">
    <property type="entry name" value="Response_reg"/>
    <property type="match status" value="1"/>
</dbReference>
<evidence type="ECO:0000256" key="5">
    <source>
        <dbReference type="ARBA" id="ARBA00023163"/>
    </source>
</evidence>
<feature type="domain" description="Response regulatory" evidence="8">
    <location>
        <begin position="2"/>
        <end position="116"/>
    </location>
</feature>
<keyword evidence="4 7" id="KW-0238">DNA-binding</keyword>
<evidence type="ECO:0000256" key="1">
    <source>
        <dbReference type="ARBA" id="ARBA00022553"/>
    </source>
</evidence>
<dbReference type="Gene3D" id="1.10.10.10">
    <property type="entry name" value="Winged helix-like DNA-binding domain superfamily/Winged helix DNA-binding domain"/>
    <property type="match status" value="1"/>
</dbReference>
<dbReference type="InterPro" id="IPR036388">
    <property type="entry name" value="WH-like_DNA-bd_sf"/>
</dbReference>
<keyword evidence="11" id="KW-1185">Reference proteome</keyword>
<dbReference type="InterPro" id="IPR039420">
    <property type="entry name" value="WalR-like"/>
</dbReference>
<evidence type="ECO:0000313" key="11">
    <source>
        <dbReference type="Proteomes" id="UP001597546"/>
    </source>
</evidence>
<dbReference type="PROSITE" id="PS50110">
    <property type="entry name" value="RESPONSE_REGULATORY"/>
    <property type="match status" value="1"/>
</dbReference>
<dbReference type="EMBL" id="JBHULV010000042">
    <property type="protein sequence ID" value="MFD2732413.1"/>
    <property type="molecule type" value="Genomic_DNA"/>
</dbReference>
<comment type="caution">
    <text evidence="10">The sequence shown here is derived from an EMBL/GenBank/DDBJ whole genome shotgun (WGS) entry which is preliminary data.</text>
</comment>
<evidence type="ECO:0000256" key="6">
    <source>
        <dbReference type="PROSITE-ProRule" id="PRU00169"/>
    </source>
</evidence>
<dbReference type="SMART" id="SM00448">
    <property type="entry name" value="REC"/>
    <property type="match status" value="1"/>
</dbReference>
<feature type="modified residue" description="4-aspartylphosphate" evidence="6">
    <location>
        <position position="51"/>
    </location>
</feature>
<evidence type="ECO:0000256" key="7">
    <source>
        <dbReference type="PROSITE-ProRule" id="PRU01091"/>
    </source>
</evidence>
<accession>A0ABW5TUD8</accession>
<dbReference type="PROSITE" id="PS51755">
    <property type="entry name" value="OMPR_PHOB"/>
    <property type="match status" value="1"/>
</dbReference>
<dbReference type="SUPFAM" id="SSF52172">
    <property type="entry name" value="CheY-like"/>
    <property type="match status" value="1"/>
</dbReference>
<reference evidence="11" key="1">
    <citation type="journal article" date="2019" name="Int. J. Syst. Evol. Microbiol.">
        <title>The Global Catalogue of Microorganisms (GCM) 10K type strain sequencing project: providing services to taxonomists for standard genome sequencing and annotation.</title>
        <authorList>
            <consortium name="The Broad Institute Genomics Platform"/>
            <consortium name="The Broad Institute Genome Sequencing Center for Infectious Disease"/>
            <person name="Wu L."/>
            <person name="Ma J."/>
        </authorList>
    </citation>
    <scope>NUCLEOTIDE SEQUENCE [LARGE SCALE GENOMIC DNA]</scope>
    <source>
        <strain evidence="11">KCTC 42456</strain>
    </source>
</reference>
<gene>
    <name evidence="10" type="ORF">ACFSSE_11950</name>
</gene>
<evidence type="ECO:0000256" key="3">
    <source>
        <dbReference type="ARBA" id="ARBA00023015"/>
    </source>
</evidence>
<keyword evidence="2" id="KW-0902">Two-component regulatory system</keyword>
<dbReference type="InterPro" id="IPR001867">
    <property type="entry name" value="OmpR/PhoB-type_DNA-bd"/>
</dbReference>
<feature type="domain" description="OmpR/PhoB-type" evidence="9">
    <location>
        <begin position="124"/>
        <end position="221"/>
    </location>
</feature>
<sequence length="221" mass="24810">MKILIVEDERELANSMLNYLQNEDYFCEIAGDVDDARAQINIFDYDCILLDIMLPYGSGLDLLAELKNAGKQDGVIIISAKDSVDDKIYSLKLGADDYLAKPFHLAELSARIQSIIRRRNFSGSNIVTYKNLSIDMLSKVTKVDSTEIELTKTELSILIFLLLNKNKVVSKNAIAENLSGQSALYFDNFDIIYTHIKNLKKKLGSAGDYIKTVYGTGYKLN</sequence>
<dbReference type="Proteomes" id="UP001597546">
    <property type="component" value="Unassembled WGS sequence"/>
</dbReference>
<dbReference type="Gene3D" id="6.10.250.690">
    <property type="match status" value="1"/>
</dbReference>
<proteinExistence type="predicted"/>
<dbReference type="Pfam" id="PF00486">
    <property type="entry name" value="Trans_reg_C"/>
    <property type="match status" value="1"/>
</dbReference>
<dbReference type="InterPro" id="IPR011006">
    <property type="entry name" value="CheY-like_superfamily"/>
</dbReference>
<evidence type="ECO:0000256" key="2">
    <source>
        <dbReference type="ARBA" id="ARBA00023012"/>
    </source>
</evidence>
<dbReference type="RefSeq" id="WP_379045882.1">
    <property type="nucleotide sequence ID" value="NZ_JBHSKW010000057.1"/>
</dbReference>
<dbReference type="PANTHER" id="PTHR48111">
    <property type="entry name" value="REGULATOR OF RPOS"/>
    <property type="match status" value="1"/>
</dbReference>
<dbReference type="SMART" id="SM00862">
    <property type="entry name" value="Trans_reg_C"/>
    <property type="match status" value="1"/>
</dbReference>